<organism evidence="1">
    <name type="scientific">marine sediment metagenome</name>
    <dbReference type="NCBI Taxonomy" id="412755"/>
    <lineage>
        <taxon>unclassified sequences</taxon>
        <taxon>metagenomes</taxon>
        <taxon>ecological metagenomes</taxon>
    </lineage>
</organism>
<sequence>IGLGPENAFLMGMQCDLNLSFNIDFNKDQVYEDLRDVEIYLLDLRIEANPSSSTPTTTWSIYHNGFASPEIGVIKEVSVGEQTGILYLGGTENGQIYGQDISFLFNNDTLDYGIDANSELLSLNALSEITALKVNGIKDGDNYEFIQGIDWNMPYNPSGILYNDSVIRFLEVTLPDDSTELSVTYKLKFDFTSKSFGKITLGYSNDYNESSIKIQIPQGFLPESNKSYSAMFTRFNQSEAGLISVYTLDYGRQNAVLSDFIIYNEAELETLNADFPISKTIVNNHLEITFTQGAPNSPFDVKYGVKSQYDLSYGFQKLNKSYSDSVRLMYNDSASPKILDESNNELNSYGLNDPSLYISLDKSNDSTSIKLFNVPLLFAPEIDLTFVLDDVILDLINTFGDNFNNISIEFKYTANDGYYEFYSDPIIIPLNYSVLSTGIVDNSYSIQYNKDLQAIYDMVGADNIDIEIIISQSGVNSNYISYIILDTFDYIADEHIIENYDRTPLDREGNFLTEAAISSTHYQQIFSYPFADGTPYGDSPFELLNGSQVTIGLQDLPNSTLVSINSNGQDYEFNFLGDSSTLTVNDTNFYMIPNMGLFIDTYDIEETLYQDGFLDLYYGSGTEINGEKHYTSTILMDYESSSIGDYKSYISAQTPTSWEDTYDFANRFLTTDSITVSGRVYYHQLFDLDIDTNSSAIMNGIFPYYESNIYFGVQLPENYDIDEINSIGLPYTYALSVQGFPTGKYKTDYCNIPLGYSGSFTPSTQILEINTDYALEYDENGTAYILFFNAMGDLSTFTDANNKIMVDYWVNSEFAFGYEYDIVENPTDTYISQIKWNFGFVDDNSYRRHPDFTDETPFTVDYGALEWETFNDDYIHDGEDIFTFRPVEQYNISVLYTGETSTDIFSVQYVIPQDQYLEDFEIFPTIHTLIQIGDDDNTLKVFEVPNYESYNFISQNTPNSYNYTIDYNEIENFVQTFYPSYQLVENSYLYILTEYNSTLLSYPMSRTPFNYQYLGDTHDAYQIALYINDEFIAYSNETGFHDYISKIESKYIYFNNKSNGQGGYIAANSKIQLSYRFKLQPGLLERKHFLIVTYPYSNAFDSPYNSDSLMYRESYRKLSGGSIITPFDYSLSVENRYSLYLSYRLNERDYIQEKFTFDYASPEYDFYYIKDGVENYMSELSVDGEDAVSVYYFDEFRNMKFLDASHYTIDTANHKITLKNDNNIIVTSNPISEFYVSIIPEGRDREFASYEFSNNPVKNITESLDVTYWDVLGVNGIDVIPNLDAFYFINEEKSTPRKIVSLASQIAVYLKEGDTLEFDIKGEFENFDQDLITGINNGEYLNLYLDANIQNFESLELLTVELYDNSGIMSGFSNNITNEELEMYDFDIKIGLPSTSNTLKKIKIIPFFKTSVEYSQDNSIGISQFQVAKYDHESVSIGIDGKEYIYVELENDLKIDLDELAYIFTNRLEYLTLTDDLTYSKESDTYTLLIPTTYLDPTTSEIVKFKEGQEFLIRYNSPVKNGIALGIGELYLENKGYNYESHSDIPKAEILIVNANSTSDYSEFTSDYHYQISLQPTPFETEYNNKLKAIKIDLDLTSLYQSTGKNILDFSHLIFSVPNPCYELTINEVLIIKESSESTTLSGSSDSRIWQFSETEIFNANATPEYDSYQLTLGSSPLFYPDISWLDYINIYDEDGNYYTAGLTGNDHQLHYEPSNNTFTWNPAFNQFPEYFGMEFEEPLIISPNKTLYFEYSTNTSWTELIRIEEENIDLQSIRLIYDYNYLLKPEYYDWYAINFSPEHSYENIAYSFKEEPEYEVVQYYYEGFSVYKNVSQYTHAFDMGNHSFETDFVNLSIYKVIALTPTLETEILTDNINYTVIFDKTAKTLAITDLNSVLNRFDLISVILNYSYGPVSSYTEISLLDGFNQTYLDDPKETFYNNVDIDYRYRAESGTALFAESSTTLTSQSTTFESIDYSRNPDISNGNKLTSYGLEIFDNFNIYYDESSIIYVADSDMDGEPDYKFTLDVNNDGKIDIIKYGIDDPLGSGEIYWHTIIQDFQSTEVSVKQELLEEKRTKWFDINDREFAYYDFNVVKLLLIVLTLPLLVYHISRMILPDVDYWAQKSTQQQVEKEEYVKSSFYSIKVDSNHDGIPDSQINYESTTVDIYYEINEYKKTIIAAKTQNMFTYIAERSIRSFFGGTEEDGIFNEYLTEDHLNSNDFSSLNLYTQMNAGTLQATYRKFTENITTTYIDNFEQSTLTIIDFDSEGEIEEQRTYTDDFENSQIDSIESFFSELSAEHSITHFETGQQSIVSFDPEIPFSHPANISWDIATWGPDQIPVKYDSLQVIGDDYSYTTNFFENTSIIRIPNRYSIYDDYGSNYVANGGWVEFEVKGLLITPPSGQVYYTSDIDSFIEGTAQTTGHYFYVDTDLNGFYDTVYIVERSYRSTPDGIPEYNVISIGYNYDGIHDFAPYEKIDKQIHSITDFDDLARESTMFGFDWVYNFDNLKNNALLFKKLSPEEENLEQYKPKDHIFEIHKLVEKSSSNPEFSSLFYEVRHKTYSETWRHYRTQLVGDIAQQVFMTLTATALSMTVETIITVSTLGFGYFAAKAAATLTYVLVYTAMTKLFMDVKIHEAESQTRAKTFYPVSNDLKGPTSLNEKMIWDRFLQDSMAAALIGHPGGYYTTVTGGEHGDQYTGQLLVSPPNLARSAKSLGGLLELLWENFWKMGESDPDTFTALDFDNMNLNYFLLGSELPSYNHRPNYAYPSTNSLFSDYNAYALNTLGYLERKVRVISDNKFNAIRPTVI</sequence>
<gene>
    <name evidence="1" type="ORF">LCGC14_0966440</name>
</gene>
<reference evidence="1" key="1">
    <citation type="journal article" date="2015" name="Nature">
        <title>Complex archaea that bridge the gap between prokaryotes and eukaryotes.</title>
        <authorList>
            <person name="Spang A."/>
            <person name="Saw J.H."/>
            <person name="Jorgensen S.L."/>
            <person name="Zaremba-Niedzwiedzka K."/>
            <person name="Martijn J."/>
            <person name="Lind A.E."/>
            <person name="van Eijk R."/>
            <person name="Schleper C."/>
            <person name="Guy L."/>
            <person name="Ettema T.J."/>
        </authorList>
    </citation>
    <scope>NUCLEOTIDE SEQUENCE</scope>
</reference>
<proteinExistence type="predicted"/>
<feature type="non-terminal residue" evidence="1">
    <location>
        <position position="1"/>
    </location>
</feature>
<dbReference type="EMBL" id="LAZR01003527">
    <property type="protein sequence ID" value="KKN17379.1"/>
    <property type="molecule type" value="Genomic_DNA"/>
</dbReference>
<name>A0A0F9NHE0_9ZZZZ</name>
<evidence type="ECO:0000313" key="1">
    <source>
        <dbReference type="EMBL" id="KKN17379.1"/>
    </source>
</evidence>
<feature type="non-terminal residue" evidence="1">
    <location>
        <position position="2805"/>
    </location>
</feature>
<protein>
    <submittedName>
        <fullName evidence="1">Uncharacterized protein</fullName>
    </submittedName>
</protein>
<comment type="caution">
    <text evidence="1">The sequence shown here is derived from an EMBL/GenBank/DDBJ whole genome shotgun (WGS) entry which is preliminary data.</text>
</comment>
<accession>A0A0F9NHE0</accession>